<dbReference type="EMBL" id="JAOPJF010000003">
    <property type="protein sequence ID" value="KAK1149590.1"/>
    <property type="molecule type" value="Genomic_DNA"/>
</dbReference>
<name>A0ACC3BG54_9EURO</name>
<protein>
    <submittedName>
        <fullName evidence="1">Uncharacterized protein</fullName>
    </submittedName>
</protein>
<keyword evidence="2" id="KW-1185">Reference proteome</keyword>
<reference evidence="1 2" key="1">
    <citation type="journal article" date="2023" name="ACS Omega">
        <title>Identification of the Neoaspergillic Acid Biosynthesis Gene Cluster by Establishing an In Vitro CRISPR-Ribonucleoprotein Genetic System in Aspergillus melleus.</title>
        <authorList>
            <person name="Yuan B."/>
            <person name="Grau M.F."/>
            <person name="Murata R.M."/>
            <person name="Torok T."/>
            <person name="Venkateswaran K."/>
            <person name="Stajich J.E."/>
            <person name="Wang C.C.C."/>
        </authorList>
    </citation>
    <scope>NUCLEOTIDE SEQUENCE [LARGE SCALE GENOMIC DNA]</scope>
    <source>
        <strain evidence="1 2">IMV 1140</strain>
    </source>
</reference>
<comment type="caution">
    <text evidence="1">The sequence shown here is derived from an EMBL/GenBank/DDBJ whole genome shotgun (WGS) entry which is preliminary data.</text>
</comment>
<evidence type="ECO:0000313" key="2">
    <source>
        <dbReference type="Proteomes" id="UP001177260"/>
    </source>
</evidence>
<gene>
    <name evidence="1" type="ORF">N8T08_005139</name>
</gene>
<sequence length="619" mass="68579">MSSNNNPSFTDTTGFAATSRGFIAALTPPVIKSASGKTVWDIDAYSFLQDECPETAHPNLWRQGQLTAKHGLYEICPGIYHIRGYDLSNMTIVEGKDGIIIIDPLISCECAAAGLKLYREHRGPRKVTGMVYSHSHGDHYMGAAGVLDLDEGEEPGIPIIAPEGFMEAIMSESILAGPAMRKRGAFMYGNALPRSPTGQIGTGLGLGSSVGTTSLIPPTLLIQKTGEEHRVDGVRMVFQMVPGSEAPAEINFHFPDFRALCVPETATNCMHNVVTLRGAQVRDAKAWSGYLDEAIVLFGRGSDVLFGSHHWPTWGRDELIARLAEQRDLYGYMHDQTVRMMNMGLTGVEIAERMKLPGGIERAWHCRGFYGSLSHNVKGIYQKYMTWFDGRPEHLWQYPPTEEGQRYVECFNGVDGLCDKAETFIEKHDYRFAATLLAHAVAADPDSTEPQAKLLLASVYEQLGFSAENATWRNFYLTGAQELRSGKKAGMVAGGRTPLGERLSIDQWFEIMAVQLDGERGADKHFTIDWEVTDAKQRWRLIVSNGVLTTRLLDSEIQVQEARENPADYEMMLTKSQLLEVIRGQEVEPERKSGREEVLGQLLDLISVQDGSSRGPSQL</sequence>
<accession>A0ACC3BG54</accession>
<proteinExistence type="predicted"/>
<dbReference type="Proteomes" id="UP001177260">
    <property type="component" value="Unassembled WGS sequence"/>
</dbReference>
<evidence type="ECO:0000313" key="1">
    <source>
        <dbReference type="EMBL" id="KAK1149590.1"/>
    </source>
</evidence>
<organism evidence="1 2">
    <name type="scientific">Aspergillus melleus</name>
    <dbReference type="NCBI Taxonomy" id="138277"/>
    <lineage>
        <taxon>Eukaryota</taxon>
        <taxon>Fungi</taxon>
        <taxon>Dikarya</taxon>
        <taxon>Ascomycota</taxon>
        <taxon>Pezizomycotina</taxon>
        <taxon>Eurotiomycetes</taxon>
        <taxon>Eurotiomycetidae</taxon>
        <taxon>Eurotiales</taxon>
        <taxon>Aspergillaceae</taxon>
        <taxon>Aspergillus</taxon>
        <taxon>Aspergillus subgen. Circumdati</taxon>
    </lineage>
</organism>